<keyword evidence="4 6" id="KW-1133">Transmembrane helix</keyword>
<feature type="transmembrane region" description="Helical" evidence="6">
    <location>
        <begin position="12"/>
        <end position="32"/>
    </location>
</feature>
<accession>A0ABZ2TYZ2</accession>
<name>A0ABZ2TYZ2_9ACTN</name>
<feature type="transmembrane region" description="Helical" evidence="6">
    <location>
        <begin position="53"/>
        <end position="70"/>
    </location>
</feature>
<comment type="similarity">
    <text evidence="2">Belongs to the TMEM86 family.</text>
</comment>
<keyword evidence="3 6" id="KW-0812">Transmembrane</keyword>
<evidence type="ECO:0000313" key="8">
    <source>
        <dbReference type="Proteomes" id="UP001479933"/>
    </source>
</evidence>
<dbReference type="PANTHER" id="PTHR31885:SF6">
    <property type="entry name" value="GH04784P"/>
    <property type="match status" value="1"/>
</dbReference>
<dbReference type="RefSeq" id="WP_066172347.1">
    <property type="nucleotide sequence ID" value="NZ_CP136137.1"/>
</dbReference>
<dbReference type="InterPro" id="IPR012506">
    <property type="entry name" value="TMEM86B-like"/>
</dbReference>
<dbReference type="EMBL" id="CP136137">
    <property type="protein sequence ID" value="WYY06663.1"/>
    <property type="molecule type" value="Genomic_DNA"/>
</dbReference>
<sequence>MTIPGRDIFVWAPYLVAAVVHVVALATDSPVAEPTKMLLMPLLSLPVLVNWRSDWRFVALLAALVCSWLGDSVGVIVEGDVVLPLMLVCFGAAHVVYIVLFVRGVADRPTPRWALVYVLWWMAMVAVVGRHAGALFPAVALYGVVLAGTAAMSSRSTATVALGGALFLTSDSLLAVRLFLPDSAPGWFGPAVMATYTAGQALIVAGVVRRAVGGMVVESARREIGQ</sequence>
<dbReference type="Pfam" id="PF07947">
    <property type="entry name" value="YhhN"/>
    <property type="match status" value="1"/>
</dbReference>
<feature type="transmembrane region" description="Helical" evidence="6">
    <location>
        <begin position="160"/>
        <end position="180"/>
    </location>
</feature>
<evidence type="ECO:0000256" key="6">
    <source>
        <dbReference type="SAM" id="Phobius"/>
    </source>
</evidence>
<evidence type="ECO:0000313" key="7">
    <source>
        <dbReference type="EMBL" id="WYY06663.1"/>
    </source>
</evidence>
<feature type="transmembrane region" description="Helical" evidence="6">
    <location>
        <begin position="186"/>
        <end position="208"/>
    </location>
</feature>
<feature type="transmembrane region" description="Helical" evidence="6">
    <location>
        <begin position="82"/>
        <end position="101"/>
    </location>
</feature>
<comment type="subcellular location">
    <subcellularLocation>
        <location evidence="1">Membrane</location>
        <topology evidence="1">Multi-pass membrane protein</topology>
    </subcellularLocation>
</comment>
<evidence type="ECO:0000256" key="1">
    <source>
        <dbReference type="ARBA" id="ARBA00004141"/>
    </source>
</evidence>
<dbReference type="PANTHER" id="PTHR31885">
    <property type="entry name" value="GH04784P"/>
    <property type="match status" value="1"/>
</dbReference>
<evidence type="ECO:0000256" key="2">
    <source>
        <dbReference type="ARBA" id="ARBA00007375"/>
    </source>
</evidence>
<feature type="transmembrane region" description="Helical" evidence="6">
    <location>
        <begin position="135"/>
        <end position="153"/>
    </location>
</feature>
<organism evidence="7 8">
    <name type="scientific">Gordonia hydrophobica</name>
    <dbReference type="NCBI Taxonomy" id="40516"/>
    <lineage>
        <taxon>Bacteria</taxon>
        <taxon>Bacillati</taxon>
        <taxon>Actinomycetota</taxon>
        <taxon>Actinomycetes</taxon>
        <taxon>Mycobacteriales</taxon>
        <taxon>Gordoniaceae</taxon>
        <taxon>Gordonia</taxon>
    </lineage>
</organism>
<keyword evidence="8" id="KW-1185">Reference proteome</keyword>
<keyword evidence="5 6" id="KW-0472">Membrane</keyword>
<evidence type="ECO:0000256" key="5">
    <source>
        <dbReference type="ARBA" id="ARBA00023136"/>
    </source>
</evidence>
<evidence type="ECO:0000256" key="3">
    <source>
        <dbReference type="ARBA" id="ARBA00022692"/>
    </source>
</evidence>
<reference evidence="7 8" key="1">
    <citation type="journal article" date="2023" name="Virus Evol.">
        <title>Computational host range prediction-The good, the bad, and the ugly.</title>
        <authorList>
            <person name="Howell A.A."/>
            <person name="Versoza C.J."/>
            <person name="Pfeifer S.P."/>
        </authorList>
    </citation>
    <scope>NUCLEOTIDE SEQUENCE [LARGE SCALE GENOMIC DNA]</scope>
    <source>
        <strain evidence="7 8">1610/1b</strain>
    </source>
</reference>
<dbReference type="Proteomes" id="UP001479933">
    <property type="component" value="Chromosome"/>
</dbReference>
<gene>
    <name evidence="7" type="ORF">RVF87_16605</name>
</gene>
<protein>
    <submittedName>
        <fullName evidence="7">Lysoplasmalogenase</fullName>
    </submittedName>
</protein>
<evidence type="ECO:0000256" key="4">
    <source>
        <dbReference type="ARBA" id="ARBA00022989"/>
    </source>
</evidence>
<proteinExistence type="inferred from homology"/>